<accession>A0ABP6UG67</accession>
<comment type="caution">
    <text evidence="1">The sequence shown here is derived from an EMBL/GenBank/DDBJ whole genome shotgun (WGS) entry which is preliminary data.</text>
</comment>
<protein>
    <submittedName>
        <fullName evidence="1">Uncharacterized protein</fullName>
    </submittedName>
</protein>
<reference evidence="2" key="1">
    <citation type="journal article" date="2019" name="Int. J. Syst. Evol. Microbiol.">
        <title>The Global Catalogue of Microorganisms (GCM) 10K type strain sequencing project: providing services to taxonomists for standard genome sequencing and annotation.</title>
        <authorList>
            <consortium name="The Broad Institute Genomics Platform"/>
            <consortium name="The Broad Institute Genome Sequencing Center for Infectious Disease"/>
            <person name="Wu L."/>
            <person name="Ma J."/>
        </authorList>
    </citation>
    <scope>NUCLEOTIDE SEQUENCE [LARGE SCALE GENOMIC DNA]</scope>
    <source>
        <strain evidence="2">JCM 4816</strain>
    </source>
</reference>
<organism evidence="1 2">
    <name type="scientific">Streptomyces prasinosporus</name>
    <dbReference type="NCBI Taxonomy" id="68256"/>
    <lineage>
        <taxon>Bacteria</taxon>
        <taxon>Bacillati</taxon>
        <taxon>Actinomycetota</taxon>
        <taxon>Actinomycetes</taxon>
        <taxon>Kitasatosporales</taxon>
        <taxon>Streptomycetaceae</taxon>
        <taxon>Streptomyces</taxon>
        <taxon>Streptomyces albogriseolus group</taxon>
    </lineage>
</organism>
<evidence type="ECO:0000313" key="1">
    <source>
        <dbReference type="EMBL" id="GAA3505441.1"/>
    </source>
</evidence>
<gene>
    <name evidence="1" type="ORF">GCM10019016_125540</name>
</gene>
<sequence>MTVVSFMMSAPGRWDGVVVRRFHRVGLRRPAKLIGGVRTLCGAGRSDGPGLRGAY</sequence>
<keyword evidence="2" id="KW-1185">Reference proteome</keyword>
<dbReference type="Proteomes" id="UP001501455">
    <property type="component" value="Unassembled WGS sequence"/>
</dbReference>
<evidence type="ECO:0000313" key="2">
    <source>
        <dbReference type="Proteomes" id="UP001501455"/>
    </source>
</evidence>
<proteinExistence type="predicted"/>
<dbReference type="EMBL" id="BAAAXF010000082">
    <property type="protein sequence ID" value="GAA3505441.1"/>
    <property type="molecule type" value="Genomic_DNA"/>
</dbReference>
<name>A0ABP6UG67_9ACTN</name>